<protein>
    <submittedName>
        <fullName evidence="3">Uncharacterized protein</fullName>
    </submittedName>
</protein>
<keyword evidence="2" id="KW-1133">Transmembrane helix</keyword>
<feature type="transmembrane region" description="Helical" evidence="2">
    <location>
        <begin position="7"/>
        <end position="29"/>
    </location>
</feature>
<evidence type="ECO:0000256" key="2">
    <source>
        <dbReference type="SAM" id="Phobius"/>
    </source>
</evidence>
<evidence type="ECO:0000313" key="4">
    <source>
        <dbReference type="Proteomes" id="UP000177082"/>
    </source>
</evidence>
<feature type="region of interest" description="Disordered" evidence="1">
    <location>
        <begin position="427"/>
        <end position="451"/>
    </location>
</feature>
<evidence type="ECO:0000256" key="1">
    <source>
        <dbReference type="SAM" id="MobiDB-lite"/>
    </source>
</evidence>
<sequence>MRFKKEGGFVLFHLAFVFIAFGFLLLILINVDGVKSIFLRASQYTSVNDDPVQRSVFLLVFNPVIESRGSLKLNAIKGWNDPDALTNQLISTFPTVSHGMVSYLVKERLEVDGIPPKPDGFEYTDESYLDCVERRAPCHNPDIIDYQKLFNDYAICSKNVDEVWMWGGPYFGFWEYSPVAYCGKTQFVMGFNYERGFGEAIHDFGHRMEYVGINRVGNGNWAQDETNEWNKFSKIAGHCGNIHYPPGSTVGVDEYNYGNFNYVNTDCDGYLNFPGGPFEVKAINCNSWGCSQEGYISWWLTHIPSSTGTSVGVDGKTIYNNWWKYYIYYDETRPSPSPTPVAGNYSNMRATMPISGNAVFNFDYTGISNHFSVDVSTFPDMSWDTYLTFAQGSGSPMIETNPIKWDKYSCSRTLYWRVRSDNGDQSGITATTVDCSTPSPTPTPTSTPTYTFAPTPTPTLSITPTPIPPVNNSPVISTKFLRPARLGKRYEREIKGYDLDLADKLEFGLSGLPKGLSLGKCETEVDSNKNQLECEIVGRPVSRGIYLVQVVLTDDKFAITTGTLVLLVI</sequence>
<keyword evidence="2" id="KW-0472">Membrane</keyword>
<dbReference type="EMBL" id="MGHF01000009">
    <property type="protein sequence ID" value="OGM64199.1"/>
    <property type="molecule type" value="Genomic_DNA"/>
</dbReference>
<organism evidence="3 4">
    <name type="scientific">Candidatus Woesebacteria bacterium RIFCSPLOWO2_01_FULL_39_21</name>
    <dbReference type="NCBI Taxonomy" id="1802519"/>
    <lineage>
        <taxon>Bacteria</taxon>
        <taxon>Candidatus Woeseibacteriota</taxon>
    </lineage>
</organism>
<dbReference type="Proteomes" id="UP000177082">
    <property type="component" value="Unassembled WGS sequence"/>
</dbReference>
<dbReference type="AlphaFoldDB" id="A0A1F8BKK5"/>
<dbReference type="STRING" id="1802519.A2961_03575"/>
<reference evidence="3 4" key="1">
    <citation type="journal article" date="2016" name="Nat. Commun.">
        <title>Thousands of microbial genomes shed light on interconnected biogeochemical processes in an aquifer system.</title>
        <authorList>
            <person name="Anantharaman K."/>
            <person name="Brown C.T."/>
            <person name="Hug L.A."/>
            <person name="Sharon I."/>
            <person name="Castelle C.J."/>
            <person name="Probst A.J."/>
            <person name="Thomas B.C."/>
            <person name="Singh A."/>
            <person name="Wilkins M.J."/>
            <person name="Karaoz U."/>
            <person name="Brodie E.L."/>
            <person name="Williams K.H."/>
            <person name="Hubbard S.S."/>
            <person name="Banfield J.F."/>
        </authorList>
    </citation>
    <scope>NUCLEOTIDE SEQUENCE [LARGE SCALE GENOMIC DNA]</scope>
</reference>
<name>A0A1F8BKK5_9BACT</name>
<gene>
    <name evidence="3" type="ORF">A2961_03575</name>
</gene>
<comment type="caution">
    <text evidence="3">The sequence shown here is derived from an EMBL/GenBank/DDBJ whole genome shotgun (WGS) entry which is preliminary data.</text>
</comment>
<proteinExistence type="predicted"/>
<accession>A0A1F8BKK5</accession>
<evidence type="ECO:0000313" key="3">
    <source>
        <dbReference type="EMBL" id="OGM64199.1"/>
    </source>
</evidence>
<keyword evidence="2" id="KW-0812">Transmembrane</keyword>